<dbReference type="PANTHER" id="PTHR43133">
    <property type="entry name" value="RNA POLYMERASE ECF-TYPE SIGMA FACTO"/>
    <property type="match status" value="1"/>
</dbReference>
<evidence type="ECO:0000259" key="5">
    <source>
        <dbReference type="Pfam" id="PF04542"/>
    </source>
</evidence>
<name>A0A512C8L1_9BACT</name>
<dbReference type="NCBIfam" id="TIGR02937">
    <property type="entry name" value="sigma70-ECF"/>
    <property type="match status" value="1"/>
</dbReference>
<dbReference type="InterPro" id="IPR036388">
    <property type="entry name" value="WH-like_DNA-bd_sf"/>
</dbReference>
<reference evidence="7 8" key="1">
    <citation type="submission" date="2019-07" db="EMBL/GenBank/DDBJ databases">
        <title>Whole genome shotgun sequence of Cyclobacterium qasimii NBRC 106168.</title>
        <authorList>
            <person name="Hosoyama A."/>
            <person name="Uohara A."/>
            <person name="Ohji S."/>
            <person name="Ichikawa N."/>
        </authorList>
    </citation>
    <scope>NUCLEOTIDE SEQUENCE [LARGE SCALE GENOMIC DNA]</scope>
    <source>
        <strain evidence="7 8">NBRC 106168</strain>
    </source>
</reference>
<keyword evidence="2" id="KW-0805">Transcription regulation</keyword>
<dbReference type="AlphaFoldDB" id="A0A512C8L1"/>
<dbReference type="Gene3D" id="1.10.10.10">
    <property type="entry name" value="Winged helix-like DNA-binding domain superfamily/Winged helix DNA-binding domain"/>
    <property type="match status" value="1"/>
</dbReference>
<dbReference type="InterPro" id="IPR013324">
    <property type="entry name" value="RNA_pol_sigma_r3/r4-like"/>
</dbReference>
<accession>A0A512C8L1</accession>
<evidence type="ECO:0000256" key="2">
    <source>
        <dbReference type="ARBA" id="ARBA00023015"/>
    </source>
</evidence>
<feature type="domain" description="RNA polymerase sigma factor 70 region 4 type 2" evidence="6">
    <location>
        <begin position="124"/>
        <end position="175"/>
    </location>
</feature>
<dbReference type="GO" id="GO:0016987">
    <property type="term" value="F:sigma factor activity"/>
    <property type="evidence" value="ECO:0007669"/>
    <property type="project" value="UniProtKB-KW"/>
</dbReference>
<evidence type="ECO:0000313" key="7">
    <source>
        <dbReference type="EMBL" id="GEO20544.1"/>
    </source>
</evidence>
<dbReference type="InterPro" id="IPR007627">
    <property type="entry name" value="RNA_pol_sigma70_r2"/>
</dbReference>
<dbReference type="Proteomes" id="UP000321301">
    <property type="component" value="Unassembled WGS sequence"/>
</dbReference>
<organism evidence="7 8">
    <name type="scientific">Cyclobacterium qasimii</name>
    <dbReference type="NCBI Taxonomy" id="1350429"/>
    <lineage>
        <taxon>Bacteria</taxon>
        <taxon>Pseudomonadati</taxon>
        <taxon>Bacteroidota</taxon>
        <taxon>Cytophagia</taxon>
        <taxon>Cytophagales</taxon>
        <taxon>Cyclobacteriaceae</taxon>
        <taxon>Cyclobacterium</taxon>
    </lineage>
</organism>
<dbReference type="Pfam" id="PF08281">
    <property type="entry name" value="Sigma70_r4_2"/>
    <property type="match status" value="1"/>
</dbReference>
<sequence>MGILMKHADDILLISLKQGDMAAFDELYFRYAKKLMAFSLTFLADQQLAEEAVQEVFVRVWERRKKLDETKSFKSYLFQAVKFYMYNYIRDRKKDCSLDDLSVDCLVASNNQEDDLTYSEMEGMVMELIEKLPKVQKEVFKLNKLKGMNSDQIAHQMNLSKRTIEHHIYLASKSLKKNLLHNPTLNLIIFFNIFF</sequence>
<evidence type="ECO:0000259" key="6">
    <source>
        <dbReference type="Pfam" id="PF08281"/>
    </source>
</evidence>
<dbReference type="InterPro" id="IPR014327">
    <property type="entry name" value="RNA_pol_sigma70_bacteroid"/>
</dbReference>
<dbReference type="GO" id="GO:0006352">
    <property type="term" value="P:DNA-templated transcription initiation"/>
    <property type="evidence" value="ECO:0007669"/>
    <property type="project" value="InterPro"/>
</dbReference>
<keyword evidence="3" id="KW-0731">Sigma factor</keyword>
<dbReference type="InterPro" id="IPR013325">
    <property type="entry name" value="RNA_pol_sigma_r2"/>
</dbReference>
<protein>
    <submittedName>
        <fullName evidence="7">RNA polymerase sigma-70 factor</fullName>
    </submittedName>
</protein>
<dbReference type="NCBIfam" id="TIGR02985">
    <property type="entry name" value="Sig70_bacteroi1"/>
    <property type="match status" value="1"/>
</dbReference>
<keyword evidence="4" id="KW-0804">Transcription</keyword>
<dbReference type="Pfam" id="PF04542">
    <property type="entry name" value="Sigma70_r2"/>
    <property type="match status" value="1"/>
</dbReference>
<evidence type="ECO:0000313" key="8">
    <source>
        <dbReference type="Proteomes" id="UP000321301"/>
    </source>
</evidence>
<keyword evidence="8" id="KW-1185">Reference proteome</keyword>
<proteinExistence type="inferred from homology"/>
<dbReference type="GO" id="GO:0003677">
    <property type="term" value="F:DNA binding"/>
    <property type="evidence" value="ECO:0007669"/>
    <property type="project" value="InterPro"/>
</dbReference>
<feature type="domain" description="RNA polymerase sigma-70 region 2" evidence="5">
    <location>
        <begin position="27"/>
        <end position="94"/>
    </location>
</feature>
<dbReference type="Gene3D" id="1.10.1740.10">
    <property type="match status" value="1"/>
</dbReference>
<comment type="similarity">
    <text evidence="1">Belongs to the sigma-70 factor family. ECF subfamily.</text>
</comment>
<dbReference type="SUPFAM" id="SSF88659">
    <property type="entry name" value="Sigma3 and sigma4 domains of RNA polymerase sigma factors"/>
    <property type="match status" value="1"/>
</dbReference>
<dbReference type="PANTHER" id="PTHR43133:SF46">
    <property type="entry name" value="RNA POLYMERASE SIGMA-70 FACTOR ECF SUBFAMILY"/>
    <property type="match status" value="1"/>
</dbReference>
<evidence type="ECO:0000256" key="1">
    <source>
        <dbReference type="ARBA" id="ARBA00010641"/>
    </source>
</evidence>
<dbReference type="EMBL" id="BJYV01000003">
    <property type="protein sequence ID" value="GEO20544.1"/>
    <property type="molecule type" value="Genomic_DNA"/>
</dbReference>
<dbReference type="InterPro" id="IPR013249">
    <property type="entry name" value="RNA_pol_sigma70_r4_t2"/>
</dbReference>
<dbReference type="InterPro" id="IPR039425">
    <property type="entry name" value="RNA_pol_sigma-70-like"/>
</dbReference>
<gene>
    <name evidence="7" type="ORF">CQA01_10780</name>
</gene>
<dbReference type="SUPFAM" id="SSF88946">
    <property type="entry name" value="Sigma2 domain of RNA polymerase sigma factors"/>
    <property type="match status" value="1"/>
</dbReference>
<comment type="caution">
    <text evidence="7">The sequence shown here is derived from an EMBL/GenBank/DDBJ whole genome shotgun (WGS) entry which is preliminary data.</text>
</comment>
<evidence type="ECO:0000256" key="4">
    <source>
        <dbReference type="ARBA" id="ARBA00023163"/>
    </source>
</evidence>
<evidence type="ECO:0000256" key="3">
    <source>
        <dbReference type="ARBA" id="ARBA00023082"/>
    </source>
</evidence>
<dbReference type="InterPro" id="IPR014284">
    <property type="entry name" value="RNA_pol_sigma-70_dom"/>
</dbReference>